<name>A0ABY9YHZ4_9GAMM</name>
<dbReference type="Gene3D" id="3.30.70.100">
    <property type="match status" value="1"/>
</dbReference>
<dbReference type="PROSITE" id="PS50925">
    <property type="entry name" value="BLUF"/>
    <property type="match status" value="1"/>
</dbReference>
<evidence type="ECO:0000313" key="3">
    <source>
        <dbReference type="Proteomes" id="UP001305421"/>
    </source>
</evidence>
<keyword evidence="3" id="KW-1185">Reference proteome</keyword>
<proteinExistence type="predicted"/>
<reference evidence="2 3" key="1">
    <citation type="submission" date="2022-12" db="EMBL/GenBank/DDBJ databases">
        <title>Two new species, Stenotrophomonas aracearum and Stenotrophomonas oahuensis, isolated from Anthurium (Araceae family) in Hawaii.</title>
        <authorList>
            <person name="Chunag S.C."/>
            <person name="Dobhal S."/>
            <person name="Alvarez A."/>
            <person name="Arif M."/>
        </authorList>
    </citation>
    <scope>NUCLEOTIDE SEQUENCE [LARGE SCALE GENOMIC DNA]</scope>
    <source>
        <strain evidence="2 3">A5588</strain>
    </source>
</reference>
<dbReference type="InterPro" id="IPR007024">
    <property type="entry name" value="BLUF_domain"/>
</dbReference>
<accession>A0ABY9YHZ4</accession>
<feature type="domain" description="BLUF" evidence="1">
    <location>
        <begin position="3"/>
        <end position="94"/>
    </location>
</feature>
<organism evidence="2 3">
    <name type="scientific">Stenotrophomonas aracearum</name>
    <dbReference type="NCBI Taxonomy" id="3003272"/>
    <lineage>
        <taxon>Bacteria</taxon>
        <taxon>Pseudomonadati</taxon>
        <taxon>Pseudomonadota</taxon>
        <taxon>Gammaproteobacteria</taxon>
        <taxon>Lysobacterales</taxon>
        <taxon>Lysobacteraceae</taxon>
        <taxon>Stenotrophomonas</taxon>
    </lineage>
</organism>
<dbReference type="SUPFAM" id="SSF54975">
    <property type="entry name" value="Acylphosphatase/BLUF domain-like"/>
    <property type="match status" value="1"/>
</dbReference>
<protein>
    <submittedName>
        <fullName evidence="2">BLUF domain-containing protein</fullName>
    </submittedName>
</protein>
<gene>
    <name evidence="2" type="ORF">PDM28_09490</name>
</gene>
<dbReference type="Pfam" id="PF04940">
    <property type="entry name" value="BLUF"/>
    <property type="match status" value="1"/>
</dbReference>
<evidence type="ECO:0000313" key="2">
    <source>
        <dbReference type="EMBL" id="WNH50501.1"/>
    </source>
</evidence>
<sequence length="145" mass="16416">MPHSYLIFTSLVAPGLESKNFPELWKAAERANAGWGVTGTVVFDGAIFLQYLEGPKSGLDVIYRRLVRASSHRDTTIIDRGHTSYRRFPEPRLVCLTVTREVMAQALELRGVLFRKRDRAARALHLLEQTVTSYSSPRWAAKSKL</sequence>
<dbReference type="Proteomes" id="UP001305421">
    <property type="component" value="Chromosome"/>
</dbReference>
<dbReference type="InterPro" id="IPR036046">
    <property type="entry name" value="Acylphosphatase-like_dom_sf"/>
</dbReference>
<dbReference type="SMART" id="SM01034">
    <property type="entry name" value="BLUF"/>
    <property type="match status" value="1"/>
</dbReference>
<dbReference type="EMBL" id="CP115543">
    <property type="protein sequence ID" value="WNH50501.1"/>
    <property type="molecule type" value="Genomic_DNA"/>
</dbReference>
<evidence type="ECO:0000259" key="1">
    <source>
        <dbReference type="PROSITE" id="PS50925"/>
    </source>
</evidence>